<dbReference type="PANTHER" id="PTHR46342">
    <property type="entry name" value="ALPHA-CATULIN"/>
    <property type="match status" value="1"/>
</dbReference>
<evidence type="ECO:0000256" key="3">
    <source>
        <dbReference type="ARBA" id="ARBA00022490"/>
    </source>
</evidence>
<name>A0A2B4RWX1_STYPI</name>
<keyword evidence="6" id="KW-1185">Reference proteome</keyword>
<dbReference type="InterPro" id="IPR030045">
    <property type="entry name" value="CTNNAL1"/>
</dbReference>
<proteinExistence type="inferred from homology"/>
<protein>
    <submittedName>
        <fullName evidence="5">Catenin alpha</fullName>
    </submittedName>
</protein>
<sequence length="305" mass="34470">MAERLRPFGTSLGGGTQGEKERDKWGGVDFNSFSYCLCNVHFIACFFGSPLPPLHFLTQRPIEDCFTVDVLSEDETQGLRKTSESRVEQLLQKSSSRRSSSASVEENEEPEKAVVDSQEQEKLGKLITNVNLMTSQLELHYFEDTDNEIVIRAREMSEMVSEMYLFTRGEGALQTTEELFEASQNFADAGKALYRVARKYASKAEESPIKKELLRYVDKIPAYCHQLLFTSRSLAIGQAACCRKNSPLKLPPDQRLWQIDESIFSEESSLATLSRCSSLQSIENNESEQRTTAEHSNGVVYKTEL</sequence>
<accession>A0A2B4RWX1</accession>
<comment type="similarity">
    <text evidence="2">Belongs to the vinculin/alpha-catenin family.</text>
</comment>
<comment type="caution">
    <text evidence="5">The sequence shown here is derived from an EMBL/GenBank/DDBJ whole genome shotgun (WGS) entry which is preliminary data.</text>
</comment>
<dbReference type="SUPFAM" id="SSF47220">
    <property type="entry name" value="alpha-catenin/vinculin-like"/>
    <property type="match status" value="1"/>
</dbReference>
<feature type="region of interest" description="Disordered" evidence="4">
    <location>
        <begin position="284"/>
        <end position="305"/>
    </location>
</feature>
<dbReference type="GO" id="GO:0007155">
    <property type="term" value="P:cell adhesion"/>
    <property type="evidence" value="ECO:0007669"/>
    <property type="project" value="InterPro"/>
</dbReference>
<dbReference type="GO" id="GO:0005737">
    <property type="term" value="C:cytoplasm"/>
    <property type="evidence" value="ECO:0007669"/>
    <property type="project" value="UniProtKB-SubCell"/>
</dbReference>
<comment type="subcellular location">
    <subcellularLocation>
        <location evidence="1">Cytoplasm</location>
    </subcellularLocation>
</comment>
<evidence type="ECO:0000313" key="5">
    <source>
        <dbReference type="EMBL" id="PFX21273.1"/>
    </source>
</evidence>
<dbReference type="PANTHER" id="PTHR46342:SF1">
    <property type="entry name" value="ALPHA-CATULIN"/>
    <property type="match status" value="1"/>
</dbReference>
<keyword evidence="3" id="KW-0963">Cytoplasm</keyword>
<gene>
    <name evidence="5" type="primary">alpha-Cat</name>
    <name evidence="5" type="ORF">AWC38_SpisGene14253</name>
</gene>
<evidence type="ECO:0000313" key="6">
    <source>
        <dbReference type="Proteomes" id="UP000225706"/>
    </source>
</evidence>
<dbReference type="STRING" id="50429.A0A2B4RWX1"/>
<feature type="compositionally biased region" description="Low complexity" evidence="4">
    <location>
        <begin position="88"/>
        <end position="104"/>
    </location>
</feature>
<reference evidence="6" key="1">
    <citation type="journal article" date="2017" name="bioRxiv">
        <title>Comparative analysis of the genomes of Stylophora pistillata and Acropora digitifera provides evidence for extensive differences between species of corals.</title>
        <authorList>
            <person name="Voolstra C.R."/>
            <person name="Li Y."/>
            <person name="Liew Y.J."/>
            <person name="Baumgarten S."/>
            <person name="Zoccola D."/>
            <person name="Flot J.-F."/>
            <person name="Tambutte S."/>
            <person name="Allemand D."/>
            <person name="Aranda M."/>
        </authorList>
    </citation>
    <scope>NUCLEOTIDE SEQUENCE [LARGE SCALE GENOMIC DNA]</scope>
</reference>
<dbReference type="Gene3D" id="1.20.120.230">
    <property type="entry name" value="Alpha-catenin/vinculin-like"/>
    <property type="match status" value="1"/>
</dbReference>
<feature type="compositionally biased region" description="Basic and acidic residues" evidence="4">
    <location>
        <begin position="77"/>
        <end position="87"/>
    </location>
</feature>
<dbReference type="InterPro" id="IPR036723">
    <property type="entry name" value="Alpha-catenin/vinculin-like_sf"/>
</dbReference>
<evidence type="ECO:0000256" key="2">
    <source>
        <dbReference type="ARBA" id="ARBA00008376"/>
    </source>
</evidence>
<organism evidence="5 6">
    <name type="scientific">Stylophora pistillata</name>
    <name type="common">Smooth cauliflower coral</name>
    <dbReference type="NCBI Taxonomy" id="50429"/>
    <lineage>
        <taxon>Eukaryota</taxon>
        <taxon>Metazoa</taxon>
        <taxon>Cnidaria</taxon>
        <taxon>Anthozoa</taxon>
        <taxon>Hexacorallia</taxon>
        <taxon>Scleractinia</taxon>
        <taxon>Astrocoeniina</taxon>
        <taxon>Pocilloporidae</taxon>
        <taxon>Stylophora</taxon>
    </lineage>
</organism>
<evidence type="ECO:0000256" key="4">
    <source>
        <dbReference type="SAM" id="MobiDB-lite"/>
    </source>
</evidence>
<feature type="region of interest" description="Disordered" evidence="4">
    <location>
        <begin position="1"/>
        <end position="23"/>
    </location>
</feature>
<dbReference type="EMBL" id="LSMT01000284">
    <property type="protein sequence ID" value="PFX21273.1"/>
    <property type="molecule type" value="Genomic_DNA"/>
</dbReference>
<dbReference type="Pfam" id="PF01044">
    <property type="entry name" value="Vinculin"/>
    <property type="match status" value="1"/>
</dbReference>
<feature type="region of interest" description="Disordered" evidence="4">
    <location>
        <begin position="77"/>
        <end position="118"/>
    </location>
</feature>
<dbReference type="InterPro" id="IPR006077">
    <property type="entry name" value="Vinculin/catenin"/>
</dbReference>
<dbReference type="AlphaFoldDB" id="A0A2B4RWX1"/>
<evidence type="ECO:0000256" key="1">
    <source>
        <dbReference type="ARBA" id="ARBA00004496"/>
    </source>
</evidence>
<dbReference type="OrthoDB" id="6376697at2759"/>
<dbReference type="Proteomes" id="UP000225706">
    <property type="component" value="Unassembled WGS sequence"/>
</dbReference>
<dbReference type="GO" id="GO:0007266">
    <property type="term" value="P:Rho protein signal transduction"/>
    <property type="evidence" value="ECO:0007669"/>
    <property type="project" value="InterPro"/>
</dbReference>
<dbReference type="GO" id="GO:0051015">
    <property type="term" value="F:actin filament binding"/>
    <property type="evidence" value="ECO:0007669"/>
    <property type="project" value="InterPro"/>
</dbReference>